<dbReference type="EMBL" id="LR824544">
    <property type="protein sequence ID" value="CAH1636368.1"/>
    <property type="molecule type" value="Genomic_DNA"/>
</dbReference>
<comment type="similarity">
    <text evidence="2">Belongs to the ATPase inhibitor family.</text>
</comment>
<comment type="subcellular location">
    <subcellularLocation>
        <location evidence="1">Mitochondrion</location>
    </subcellularLocation>
</comment>
<dbReference type="Proteomes" id="UP001153321">
    <property type="component" value="Chromosome 13"/>
</dbReference>
<reference evidence="5" key="1">
    <citation type="submission" date="2022-02" db="EMBL/GenBank/DDBJ databases">
        <authorList>
            <person name="King R."/>
        </authorList>
    </citation>
    <scope>NUCLEOTIDE SEQUENCE</scope>
</reference>
<dbReference type="AlphaFoldDB" id="A0A9P0MZT0"/>
<evidence type="ECO:0000256" key="4">
    <source>
        <dbReference type="SAM" id="Coils"/>
    </source>
</evidence>
<dbReference type="GO" id="GO:0005739">
    <property type="term" value="C:mitochondrion"/>
    <property type="evidence" value="ECO:0007669"/>
    <property type="project" value="UniProtKB-SubCell"/>
</dbReference>
<dbReference type="InterPro" id="IPR007648">
    <property type="entry name" value="ATPase_inhibitor_mt"/>
</dbReference>
<dbReference type="Pfam" id="PF04568">
    <property type="entry name" value="IATP"/>
    <property type="match status" value="1"/>
</dbReference>
<accession>A0A9P0MZT0</accession>
<keyword evidence="3" id="KW-0496">Mitochondrion</keyword>
<keyword evidence="4" id="KW-0175">Coiled coil</keyword>
<gene>
    <name evidence="5" type="ORF">SPLIT_LOCUS1730</name>
</gene>
<protein>
    <submittedName>
        <fullName evidence="5">Uncharacterized protein</fullName>
    </submittedName>
</protein>
<evidence type="ECO:0000256" key="1">
    <source>
        <dbReference type="ARBA" id="ARBA00004173"/>
    </source>
</evidence>
<proteinExistence type="inferred from homology"/>
<keyword evidence="6" id="KW-1185">Reference proteome</keyword>
<evidence type="ECO:0000313" key="6">
    <source>
        <dbReference type="Proteomes" id="UP001153321"/>
    </source>
</evidence>
<dbReference type="GO" id="GO:0042030">
    <property type="term" value="F:ATPase inhibitor activity"/>
    <property type="evidence" value="ECO:0007669"/>
    <property type="project" value="InterPro"/>
</dbReference>
<organism evidence="5 6">
    <name type="scientific">Spodoptera littoralis</name>
    <name type="common">Egyptian cotton leafworm</name>
    <dbReference type="NCBI Taxonomy" id="7109"/>
    <lineage>
        <taxon>Eukaryota</taxon>
        <taxon>Metazoa</taxon>
        <taxon>Ecdysozoa</taxon>
        <taxon>Arthropoda</taxon>
        <taxon>Hexapoda</taxon>
        <taxon>Insecta</taxon>
        <taxon>Pterygota</taxon>
        <taxon>Neoptera</taxon>
        <taxon>Endopterygota</taxon>
        <taxon>Lepidoptera</taxon>
        <taxon>Glossata</taxon>
        <taxon>Ditrysia</taxon>
        <taxon>Noctuoidea</taxon>
        <taxon>Noctuidae</taxon>
        <taxon>Amphipyrinae</taxon>
        <taxon>Spodoptera</taxon>
    </lineage>
</organism>
<evidence type="ECO:0000256" key="3">
    <source>
        <dbReference type="ARBA" id="ARBA00023128"/>
    </source>
</evidence>
<feature type="coiled-coil region" evidence="4">
    <location>
        <begin position="88"/>
        <end position="122"/>
    </location>
</feature>
<dbReference type="SUPFAM" id="SSF64602">
    <property type="entry name" value="F1 ATPase inhibitor, IF1, C-terminal domain"/>
    <property type="match status" value="1"/>
</dbReference>
<evidence type="ECO:0000313" key="5">
    <source>
        <dbReference type="EMBL" id="CAH1636368.1"/>
    </source>
</evidence>
<dbReference type="Gene3D" id="1.20.5.500">
    <property type="entry name" value="Single helix bin"/>
    <property type="match status" value="1"/>
</dbReference>
<sequence length="127" mass="15119">MGWLDRSDTTTSQYTDVKQRLRCVSPTEVIKALPDSRALICQKPLKKTKARSEEDLLHYFKTYLTEEMIYHKDMGIAKESQYFYKKEKELLKKIKESMKDQKQFHEEQIALHKSAIEKIESKQRSMD</sequence>
<evidence type="ECO:0000256" key="2">
    <source>
        <dbReference type="ARBA" id="ARBA00010901"/>
    </source>
</evidence>
<name>A0A9P0MZT0_SPOLI</name>